<dbReference type="GO" id="GO:0005524">
    <property type="term" value="F:ATP binding"/>
    <property type="evidence" value="ECO:0007669"/>
    <property type="project" value="UniProtKB-KW"/>
</dbReference>
<evidence type="ECO:0000256" key="4">
    <source>
        <dbReference type="ARBA" id="ARBA00022741"/>
    </source>
</evidence>
<proteinExistence type="predicted"/>
<organism evidence="11 12">
    <name type="scientific">Dendrothele bispora (strain CBS 962.96)</name>
    <dbReference type="NCBI Taxonomy" id="1314807"/>
    <lineage>
        <taxon>Eukaryota</taxon>
        <taxon>Fungi</taxon>
        <taxon>Dikarya</taxon>
        <taxon>Basidiomycota</taxon>
        <taxon>Agaricomycotina</taxon>
        <taxon>Agaricomycetes</taxon>
        <taxon>Agaricomycetidae</taxon>
        <taxon>Agaricales</taxon>
        <taxon>Agaricales incertae sedis</taxon>
        <taxon>Dendrothele</taxon>
    </lineage>
</organism>
<reference evidence="11 12" key="1">
    <citation type="journal article" date="2019" name="Nat. Ecol. Evol.">
        <title>Megaphylogeny resolves global patterns of mushroom evolution.</title>
        <authorList>
            <person name="Varga T."/>
            <person name="Krizsan K."/>
            <person name="Foldi C."/>
            <person name="Dima B."/>
            <person name="Sanchez-Garcia M."/>
            <person name="Sanchez-Ramirez S."/>
            <person name="Szollosi G.J."/>
            <person name="Szarkandi J.G."/>
            <person name="Papp V."/>
            <person name="Albert L."/>
            <person name="Andreopoulos W."/>
            <person name="Angelini C."/>
            <person name="Antonin V."/>
            <person name="Barry K.W."/>
            <person name="Bougher N.L."/>
            <person name="Buchanan P."/>
            <person name="Buyck B."/>
            <person name="Bense V."/>
            <person name="Catcheside P."/>
            <person name="Chovatia M."/>
            <person name="Cooper J."/>
            <person name="Damon W."/>
            <person name="Desjardin D."/>
            <person name="Finy P."/>
            <person name="Geml J."/>
            <person name="Haridas S."/>
            <person name="Hughes K."/>
            <person name="Justo A."/>
            <person name="Karasinski D."/>
            <person name="Kautmanova I."/>
            <person name="Kiss B."/>
            <person name="Kocsube S."/>
            <person name="Kotiranta H."/>
            <person name="LaButti K.M."/>
            <person name="Lechner B.E."/>
            <person name="Liimatainen K."/>
            <person name="Lipzen A."/>
            <person name="Lukacs Z."/>
            <person name="Mihaltcheva S."/>
            <person name="Morgado L.N."/>
            <person name="Niskanen T."/>
            <person name="Noordeloos M.E."/>
            <person name="Ohm R.A."/>
            <person name="Ortiz-Santana B."/>
            <person name="Ovrebo C."/>
            <person name="Racz N."/>
            <person name="Riley R."/>
            <person name="Savchenko A."/>
            <person name="Shiryaev A."/>
            <person name="Soop K."/>
            <person name="Spirin V."/>
            <person name="Szebenyi C."/>
            <person name="Tomsovsky M."/>
            <person name="Tulloss R.E."/>
            <person name="Uehling J."/>
            <person name="Grigoriev I.V."/>
            <person name="Vagvolgyi C."/>
            <person name="Papp T."/>
            <person name="Martin F.M."/>
            <person name="Miettinen O."/>
            <person name="Hibbett D.S."/>
            <person name="Nagy L.G."/>
        </authorList>
    </citation>
    <scope>NUCLEOTIDE SEQUENCE [LARGE SCALE GENOMIC DNA]</scope>
    <source>
        <strain evidence="11 12">CBS 962.96</strain>
    </source>
</reference>
<evidence type="ECO:0000256" key="8">
    <source>
        <dbReference type="ARBA" id="ARBA00048679"/>
    </source>
</evidence>
<dbReference type="AlphaFoldDB" id="A0A4S8N0C6"/>
<dbReference type="EC" id="2.7.11.1" evidence="1"/>
<dbReference type="GO" id="GO:0035556">
    <property type="term" value="P:intracellular signal transduction"/>
    <property type="evidence" value="ECO:0007669"/>
    <property type="project" value="TreeGrafter"/>
</dbReference>
<feature type="region of interest" description="Disordered" evidence="9">
    <location>
        <begin position="275"/>
        <end position="311"/>
    </location>
</feature>
<name>A0A4S8N0C6_DENBC</name>
<comment type="catalytic activity">
    <reaction evidence="7">
        <text>L-threonyl-[protein] + ATP = O-phospho-L-threonyl-[protein] + ADP + H(+)</text>
        <dbReference type="Rhea" id="RHEA:46608"/>
        <dbReference type="Rhea" id="RHEA-COMP:11060"/>
        <dbReference type="Rhea" id="RHEA-COMP:11605"/>
        <dbReference type="ChEBI" id="CHEBI:15378"/>
        <dbReference type="ChEBI" id="CHEBI:30013"/>
        <dbReference type="ChEBI" id="CHEBI:30616"/>
        <dbReference type="ChEBI" id="CHEBI:61977"/>
        <dbReference type="ChEBI" id="CHEBI:456216"/>
        <dbReference type="EC" id="2.7.11.1"/>
    </reaction>
</comment>
<keyword evidence="12" id="KW-1185">Reference proteome</keyword>
<evidence type="ECO:0000256" key="1">
    <source>
        <dbReference type="ARBA" id="ARBA00012513"/>
    </source>
</evidence>
<evidence type="ECO:0000259" key="10">
    <source>
        <dbReference type="SMART" id="SM01331"/>
    </source>
</evidence>
<accession>A0A4S8N0C6</accession>
<dbReference type="InterPro" id="IPR024604">
    <property type="entry name" value="GSG2_C"/>
</dbReference>
<dbReference type="Pfam" id="PF12330">
    <property type="entry name" value="Haspin_kinase"/>
    <property type="match status" value="1"/>
</dbReference>
<dbReference type="Proteomes" id="UP000297245">
    <property type="component" value="Unassembled WGS sequence"/>
</dbReference>
<keyword evidence="5" id="KW-0418">Kinase</keyword>
<dbReference type="EMBL" id="ML179035">
    <property type="protein sequence ID" value="THV08304.1"/>
    <property type="molecule type" value="Genomic_DNA"/>
</dbReference>
<dbReference type="OrthoDB" id="5327538at2759"/>
<protein>
    <recommendedName>
        <fullName evidence="1">non-specific serine/threonine protein kinase</fullName>
        <ecNumber evidence="1">2.7.11.1</ecNumber>
    </recommendedName>
</protein>
<sequence>MLGSRTKKVNSYGKRSQRIINVYDDNAYTSSAGSSTASIFDDMPPTRWAPVASKMKNRENQVTKKPKPVASKPIPVNRKKKQQSPVAHSLRHMVMRTQDTAHGTPSRVPFAVREHNTPRSPAVLGLGRKKGRIPSVKGTPLHKPKSPVVEMDIIVLDDDGNKISHERRISGGRNGDNVKKPSRKSKLPDNEIEEVAQPIRKPKRTMKRANPVIVISDESSDEDDLPPPSPVPKPQKKVASKRLPPAVTPVAPPPKQHFTRVEVIIPPPSPPLAALIKSTAPPISPEKPISFSPPPQTQYKHTLSPLIKSRQLTPYRSRQRKLFEPPSPPSPLTDSDLDLSIDLSDPSIGLHIPDNVSFQEKPVIPEYLVPLLEECQQGSCGLHEFSAFIETFPYDPVVRRYSQNVPGTYKFRKVGEASYSEVYGIGDVVLKVIPIRNEDELNDSGVGNNASARSSLKARMSDSSYGAQDGPPPSDAKDVLKEIIVTRAMGDVCDNFVRLLKTYVVRGRYPQLLLELWDEYLEKNGSESVRPDTFNVSQVYAIIVLPNGGPDLETYTFSHPSKTGWRQACSIFWQVTKSLAHAEQLVSFEHRDLHWGQILVKNLPMPVVMPMQEHNMNAMGHQRQKATIKAPMDDPVHGIQTTVIDLGLARMDAGDGAGGEMVHWTPFDEEIFLGEGDYQFDIYRLMKKHNNGKWQSFNPLTNVMWLHYLLLKLMRSKQLKTPAPPRKTTATAASTASAHATYFNERECYECLVDLEAWLGQCVNSISPKKATTSKNAGGGGKGRKKSQQQAHAQSTAAASTKASSSSGSPNPSCAGEIVEYGIKKGWVKAMAS</sequence>
<dbReference type="InterPro" id="IPR011009">
    <property type="entry name" value="Kinase-like_dom_sf"/>
</dbReference>
<dbReference type="GO" id="GO:0072354">
    <property type="term" value="F:histone H3T3 kinase activity"/>
    <property type="evidence" value="ECO:0007669"/>
    <property type="project" value="TreeGrafter"/>
</dbReference>
<feature type="domain" description="Serine/threonine-protein kinase haspin C-terminal" evidence="10">
    <location>
        <begin position="669"/>
        <end position="753"/>
    </location>
</feature>
<feature type="region of interest" description="Disordered" evidence="9">
    <location>
        <begin position="118"/>
        <end position="144"/>
    </location>
</feature>
<dbReference type="SUPFAM" id="SSF56112">
    <property type="entry name" value="Protein kinase-like (PK-like)"/>
    <property type="match status" value="1"/>
</dbReference>
<dbReference type="PANTHER" id="PTHR24419">
    <property type="entry name" value="INTERLEUKIN-1 RECEPTOR-ASSOCIATED KINASE"/>
    <property type="match status" value="1"/>
</dbReference>
<dbReference type="Gene3D" id="3.30.200.20">
    <property type="entry name" value="Phosphorylase Kinase, domain 1"/>
    <property type="match status" value="1"/>
</dbReference>
<keyword evidence="6" id="KW-0067">ATP-binding</keyword>
<evidence type="ECO:0000256" key="5">
    <source>
        <dbReference type="ARBA" id="ARBA00022777"/>
    </source>
</evidence>
<dbReference type="PANTHER" id="PTHR24419:SF18">
    <property type="entry name" value="SERINE_THREONINE-PROTEIN KINASE HASPIN"/>
    <property type="match status" value="1"/>
</dbReference>
<feature type="region of interest" description="Disordered" evidence="9">
    <location>
        <begin position="52"/>
        <end position="87"/>
    </location>
</feature>
<gene>
    <name evidence="11" type="ORF">K435DRAFT_708012</name>
</gene>
<dbReference type="GO" id="GO:0000278">
    <property type="term" value="P:mitotic cell cycle"/>
    <property type="evidence" value="ECO:0007669"/>
    <property type="project" value="TreeGrafter"/>
</dbReference>
<evidence type="ECO:0000256" key="6">
    <source>
        <dbReference type="ARBA" id="ARBA00022840"/>
    </source>
</evidence>
<evidence type="ECO:0000256" key="9">
    <source>
        <dbReference type="SAM" id="MobiDB-lite"/>
    </source>
</evidence>
<dbReference type="GO" id="GO:0005737">
    <property type="term" value="C:cytoplasm"/>
    <property type="evidence" value="ECO:0007669"/>
    <property type="project" value="TreeGrafter"/>
</dbReference>
<keyword evidence="3" id="KW-0808">Transferase</keyword>
<feature type="compositionally biased region" description="Low complexity" evidence="9">
    <location>
        <begin position="788"/>
        <end position="807"/>
    </location>
</feature>
<feature type="region of interest" description="Disordered" evidence="9">
    <location>
        <begin position="164"/>
        <end position="254"/>
    </location>
</feature>
<keyword evidence="2" id="KW-0723">Serine/threonine-protein kinase</keyword>
<comment type="catalytic activity">
    <reaction evidence="8">
        <text>L-seryl-[protein] + ATP = O-phospho-L-seryl-[protein] + ADP + H(+)</text>
        <dbReference type="Rhea" id="RHEA:17989"/>
        <dbReference type="Rhea" id="RHEA-COMP:9863"/>
        <dbReference type="Rhea" id="RHEA-COMP:11604"/>
        <dbReference type="ChEBI" id="CHEBI:15378"/>
        <dbReference type="ChEBI" id="CHEBI:29999"/>
        <dbReference type="ChEBI" id="CHEBI:30616"/>
        <dbReference type="ChEBI" id="CHEBI:83421"/>
        <dbReference type="ChEBI" id="CHEBI:456216"/>
        <dbReference type="EC" id="2.7.11.1"/>
    </reaction>
</comment>
<dbReference type="GO" id="GO:0005634">
    <property type="term" value="C:nucleus"/>
    <property type="evidence" value="ECO:0007669"/>
    <property type="project" value="TreeGrafter"/>
</dbReference>
<keyword evidence="4" id="KW-0547">Nucleotide-binding</keyword>
<evidence type="ECO:0000256" key="7">
    <source>
        <dbReference type="ARBA" id="ARBA00047899"/>
    </source>
</evidence>
<dbReference type="Gene3D" id="1.10.510.10">
    <property type="entry name" value="Transferase(Phosphotransferase) domain 1"/>
    <property type="match status" value="1"/>
</dbReference>
<evidence type="ECO:0000256" key="3">
    <source>
        <dbReference type="ARBA" id="ARBA00022679"/>
    </source>
</evidence>
<evidence type="ECO:0000256" key="2">
    <source>
        <dbReference type="ARBA" id="ARBA00022527"/>
    </source>
</evidence>
<feature type="region of interest" description="Disordered" evidence="9">
    <location>
        <begin position="770"/>
        <end position="814"/>
    </location>
</feature>
<evidence type="ECO:0000313" key="12">
    <source>
        <dbReference type="Proteomes" id="UP000297245"/>
    </source>
</evidence>
<dbReference type="SMART" id="SM01331">
    <property type="entry name" value="DUF3635"/>
    <property type="match status" value="1"/>
</dbReference>
<evidence type="ECO:0000313" key="11">
    <source>
        <dbReference type="EMBL" id="THV08304.1"/>
    </source>
</evidence>